<organism evidence="3 4">
    <name type="scientific">Microbacterium aerolatum</name>
    <dbReference type="NCBI Taxonomy" id="153731"/>
    <lineage>
        <taxon>Bacteria</taxon>
        <taxon>Bacillati</taxon>
        <taxon>Actinomycetota</taxon>
        <taxon>Actinomycetes</taxon>
        <taxon>Micrococcales</taxon>
        <taxon>Microbacteriaceae</taxon>
        <taxon>Microbacterium</taxon>
    </lineage>
</organism>
<dbReference type="Proteomes" id="UP000321225">
    <property type="component" value="Unassembled WGS sequence"/>
</dbReference>
<protein>
    <submittedName>
        <fullName evidence="3">Uncharacterized protein</fullName>
    </submittedName>
</protein>
<keyword evidence="2" id="KW-1133">Transmembrane helix</keyword>
<proteinExistence type="predicted"/>
<evidence type="ECO:0000313" key="4">
    <source>
        <dbReference type="Proteomes" id="UP000321225"/>
    </source>
</evidence>
<feature type="compositionally biased region" description="Low complexity" evidence="1">
    <location>
        <begin position="38"/>
        <end position="59"/>
    </location>
</feature>
<feature type="region of interest" description="Disordered" evidence="1">
    <location>
        <begin position="38"/>
        <end position="77"/>
    </location>
</feature>
<comment type="caution">
    <text evidence="3">The sequence shown here is derived from an EMBL/GenBank/DDBJ whole genome shotgun (WGS) entry which is preliminary data.</text>
</comment>
<keyword evidence="4" id="KW-1185">Reference proteome</keyword>
<feature type="transmembrane region" description="Helical" evidence="2">
    <location>
        <begin position="12"/>
        <end position="34"/>
    </location>
</feature>
<name>A0A511AGY3_9MICO</name>
<accession>A0A511AGY3</accession>
<dbReference type="AlphaFoldDB" id="A0A511AGY3"/>
<keyword evidence="2" id="KW-0472">Membrane</keyword>
<keyword evidence="2" id="KW-0812">Transmembrane</keyword>
<gene>
    <name evidence="3" type="ORF">MAE01_17790</name>
</gene>
<evidence type="ECO:0000256" key="1">
    <source>
        <dbReference type="SAM" id="MobiDB-lite"/>
    </source>
</evidence>
<evidence type="ECO:0000313" key="3">
    <source>
        <dbReference type="EMBL" id="GEK86603.1"/>
    </source>
</evidence>
<dbReference type="EMBL" id="BJUW01000007">
    <property type="protein sequence ID" value="GEK86603.1"/>
    <property type="molecule type" value="Genomic_DNA"/>
</dbReference>
<reference evidence="3 4" key="1">
    <citation type="submission" date="2019-07" db="EMBL/GenBank/DDBJ databases">
        <title>Whole genome shotgun sequence of Microbacterium aerolatum NBRC 103071.</title>
        <authorList>
            <person name="Hosoyama A."/>
            <person name="Uohara A."/>
            <person name="Ohji S."/>
            <person name="Ichikawa N."/>
        </authorList>
    </citation>
    <scope>NUCLEOTIDE SEQUENCE [LARGE SCALE GENOMIC DNA]</scope>
    <source>
        <strain evidence="3 4">NBRC 103071</strain>
    </source>
</reference>
<sequence>MARERKPRRGLLWALIGGAILLAGLIAIFVNAALNQTAEVPPTSPPTSAATETTPPTSEGDVVDPAAADSGWVPEPVTDDPELYIRRALEAASTFDTQLGERDEWLTYLDTWFTPDTRYSSPADQLDEMDAAQLELRQSVVLPEPEWDSLAQEEGRVTASVVGDLGYVDVPEDPSGDMHIGTANVTLTFVRTSGDGSEHSYDETVRVSVQVLCGAGSVPTPDSPQQPGDCKIVRYFPEPMEP</sequence>
<evidence type="ECO:0000256" key="2">
    <source>
        <dbReference type="SAM" id="Phobius"/>
    </source>
</evidence>